<dbReference type="Pfam" id="PF01575">
    <property type="entry name" value="MaoC_dehydratas"/>
    <property type="match status" value="1"/>
</dbReference>
<organism evidence="4 5">
    <name type="scientific">Nocardia mexicana</name>
    <dbReference type="NCBI Taxonomy" id="279262"/>
    <lineage>
        <taxon>Bacteria</taxon>
        <taxon>Bacillati</taxon>
        <taxon>Actinomycetota</taxon>
        <taxon>Actinomycetes</taxon>
        <taxon>Mycobacteriales</taxon>
        <taxon>Nocardiaceae</taxon>
        <taxon>Nocardia</taxon>
    </lineage>
</organism>
<dbReference type="NCBIfam" id="NF040620">
    <property type="entry name" value="fused_HadA_HadB"/>
    <property type="match status" value="1"/>
</dbReference>
<dbReference type="GO" id="GO:0006633">
    <property type="term" value="P:fatty acid biosynthetic process"/>
    <property type="evidence" value="ECO:0007669"/>
    <property type="project" value="TreeGrafter"/>
</dbReference>
<sequence length="326" mass="34990">MNPPHRLQSVDHYEVGREKIREFARAVQDLHPAHWNDDAARALGHPALAAPATFLSSIAMPGQRAMFDRALAAYPHSRLLHLEQEIHLHRPVYAGDRLTCELAVDSVHPTANGDLITVTTAVRDSGDSLVQAVHTTLLGVDGTSPAAESVGMQNLSIPLPQPREVPGAPNLFPATGRRGIAGPELAAGQRFPPRTYRLSRGDLVNYAGVCGDNNPIHWNDTVARDAGLSTVVAHGMLTMGLGAAYLTECLGVPVDLADYAVNFANPVYIGPDRPAEVEFTAAVRCVDERDRHATLALTARSAGQPVFSRATARIPLGSRPEAEAKR</sequence>
<dbReference type="Pfam" id="PF13452">
    <property type="entry name" value="FAS1_DH_region"/>
    <property type="match status" value="1"/>
</dbReference>
<protein>
    <submittedName>
        <fullName evidence="4">Acyl dehydratase</fullName>
    </submittedName>
</protein>
<dbReference type="STRING" id="1210089.GCA_001613165_03551"/>
<dbReference type="Gene3D" id="3.10.129.10">
    <property type="entry name" value="Hotdog Thioesterase"/>
    <property type="match status" value="2"/>
</dbReference>
<feature type="domain" description="FAS1-like dehydratase" evidence="3">
    <location>
        <begin position="10"/>
        <end position="130"/>
    </location>
</feature>
<evidence type="ECO:0000259" key="3">
    <source>
        <dbReference type="Pfam" id="PF13452"/>
    </source>
</evidence>
<evidence type="ECO:0000313" key="5">
    <source>
        <dbReference type="Proteomes" id="UP000255355"/>
    </source>
</evidence>
<evidence type="ECO:0000259" key="2">
    <source>
        <dbReference type="Pfam" id="PF01575"/>
    </source>
</evidence>
<comment type="caution">
    <text evidence="4">The sequence shown here is derived from an EMBL/GenBank/DDBJ whole genome shotgun (WGS) entry which is preliminary data.</text>
</comment>
<reference evidence="4 5" key="1">
    <citation type="submission" date="2018-07" db="EMBL/GenBank/DDBJ databases">
        <title>Genomic Encyclopedia of Type Strains, Phase IV (KMG-IV): sequencing the most valuable type-strain genomes for metagenomic binning, comparative biology and taxonomic classification.</title>
        <authorList>
            <person name="Goeker M."/>
        </authorList>
    </citation>
    <scope>NUCLEOTIDE SEQUENCE [LARGE SCALE GENOMIC DNA]</scope>
    <source>
        <strain evidence="4 5">DSM 44952</strain>
    </source>
</reference>
<dbReference type="InterPro" id="IPR050965">
    <property type="entry name" value="UPF0336/Enoyl-CoA_hydratase"/>
</dbReference>
<dbReference type="CDD" id="cd03441">
    <property type="entry name" value="R_hydratase_like"/>
    <property type="match status" value="1"/>
</dbReference>
<dbReference type="InterPro" id="IPR002539">
    <property type="entry name" value="MaoC-like_dom"/>
</dbReference>
<dbReference type="PANTHER" id="PTHR43437:SF3">
    <property type="entry name" value="HYDROXYACYL-THIOESTER DEHYDRATASE TYPE 2, MITOCHONDRIAL"/>
    <property type="match status" value="1"/>
</dbReference>
<dbReference type="EMBL" id="QQAZ01000003">
    <property type="protein sequence ID" value="RDI52708.1"/>
    <property type="molecule type" value="Genomic_DNA"/>
</dbReference>
<accession>A0A370H7S5</accession>
<dbReference type="AlphaFoldDB" id="A0A370H7S5"/>
<feature type="domain" description="MaoC-like" evidence="2">
    <location>
        <begin position="194"/>
        <end position="281"/>
    </location>
</feature>
<dbReference type="InterPro" id="IPR029069">
    <property type="entry name" value="HotDog_dom_sf"/>
</dbReference>
<dbReference type="SUPFAM" id="SSF54637">
    <property type="entry name" value="Thioesterase/thiol ester dehydrase-isomerase"/>
    <property type="match status" value="2"/>
</dbReference>
<dbReference type="Proteomes" id="UP000255355">
    <property type="component" value="Unassembled WGS sequence"/>
</dbReference>
<evidence type="ECO:0000313" key="4">
    <source>
        <dbReference type="EMBL" id="RDI52708.1"/>
    </source>
</evidence>
<evidence type="ECO:0000256" key="1">
    <source>
        <dbReference type="ARBA" id="ARBA00005254"/>
    </source>
</evidence>
<proteinExistence type="inferred from homology"/>
<dbReference type="GO" id="GO:0019171">
    <property type="term" value="F:(3R)-hydroxyacyl-[acyl-carrier-protein] dehydratase activity"/>
    <property type="evidence" value="ECO:0007669"/>
    <property type="project" value="TreeGrafter"/>
</dbReference>
<keyword evidence="5" id="KW-1185">Reference proteome</keyword>
<dbReference type="InterPro" id="IPR039569">
    <property type="entry name" value="FAS1-like_DH_region"/>
</dbReference>
<comment type="similarity">
    <text evidence="1">Belongs to the enoyl-CoA hydratase/isomerase family.</text>
</comment>
<name>A0A370H7S5_9NOCA</name>
<dbReference type="RefSeq" id="WP_068020770.1">
    <property type="nucleotide sequence ID" value="NZ_QQAZ01000003.1"/>
</dbReference>
<dbReference type="PANTHER" id="PTHR43437">
    <property type="entry name" value="HYDROXYACYL-THIOESTER DEHYDRATASE TYPE 2, MITOCHONDRIAL-RELATED"/>
    <property type="match status" value="1"/>
</dbReference>
<dbReference type="OrthoDB" id="5415111at2"/>
<gene>
    <name evidence="4" type="ORF">DFR68_10392</name>
</gene>